<evidence type="ECO:0000256" key="6">
    <source>
        <dbReference type="ARBA" id="ARBA00022729"/>
    </source>
</evidence>
<evidence type="ECO:0000256" key="2">
    <source>
        <dbReference type="ARBA" id="ARBA00022448"/>
    </source>
</evidence>
<feature type="transmembrane region" description="Helical" evidence="15">
    <location>
        <begin position="252"/>
        <end position="282"/>
    </location>
</feature>
<evidence type="ECO:0000256" key="15">
    <source>
        <dbReference type="SAM" id="Phobius"/>
    </source>
</evidence>
<keyword evidence="4" id="KW-0433">Leucine-rich repeat</keyword>
<dbReference type="SMART" id="SM00369">
    <property type="entry name" value="LRR_TYP"/>
    <property type="match status" value="4"/>
</dbReference>
<dbReference type="GeneTree" id="ENSGT00940000156906"/>
<reference evidence="19 20" key="1">
    <citation type="submission" date="2020-02" db="EMBL/GenBank/DDBJ databases">
        <title>Esox lucius (northern pike) genome, fEsoLuc1, primary haplotype.</title>
        <authorList>
            <person name="Myers G."/>
            <person name="Karagic N."/>
            <person name="Meyer A."/>
            <person name="Pippel M."/>
            <person name="Reichard M."/>
            <person name="Winkler S."/>
            <person name="Tracey A."/>
            <person name="Sims Y."/>
            <person name="Howe K."/>
            <person name="Rhie A."/>
            <person name="Formenti G."/>
            <person name="Durbin R."/>
            <person name="Fedrigo O."/>
            <person name="Jarvis E.D."/>
        </authorList>
    </citation>
    <scope>NUCLEOTIDE SEQUENCE [LARGE SCALE GENOMIC DNA]</scope>
</reference>
<reference evidence="19" key="3">
    <citation type="submission" date="2025-09" db="UniProtKB">
        <authorList>
            <consortium name="Ensembl"/>
        </authorList>
    </citation>
    <scope>IDENTIFICATION</scope>
</reference>
<feature type="region of interest" description="Disordered" evidence="14">
    <location>
        <begin position="291"/>
        <end position="331"/>
    </location>
</feature>
<keyword evidence="7" id="KW-0677">Repeat</keyword>
<keyword evidence="8 15" id="KW-1133">Transmembrane helix</keyword>
<evidence type="ECO:0000313" key="20">
    <source>
        <dbReference type="Proteomes" id="UP000265140"/>
    </source>
</evidence>
<feature type="domain" description="LRRCT" evidence="18">
    <location>
        <begin position="193"/>
        <end position="246"/>
    </location>
</feature>
<evidence type="ECO:0000256" key="4">
    <source>
        <dbReference type="ARBA" id="ARBA00022614"/>
    </source>
</evidence>
<evidence type="ECO:0000256" key="12">
    <source>
        <dbReference type="ARBA" id="ARBA00023303"/>
    </source>
</evidence>
<protein>
    <recommendedName>
        <fullName evidence="21">LRRNT domain-containing protein</fullName>
    </recommendedName>
</protein>
<keyword evidence="2" id="KW-0813">Transport</keyword>
<dbReference type="SMART" id="SM00013">
    <property type="entry name" value="LRRNT"/>
    <property type="match status" value="1"/>
</dbReference>
<name>A0AAY5JXQ1_ESOLU</name>
<dbReference type="InterPro" id="IPR051432">
    <property type="entry name" value="KCNMA1_auxiliary"/>
</dbReference>
<dbReference type="AlphaFoldDB" id="A0AAY5JXQ1"/>
<dbReference type="Pfam" id="PF13855">
    <property type="entry name" value="LRR_8"/>
    <property type="match status" value="1"/>
</dbReference>
<evidence type="ECO:0000256" key="7">
    <source>
        <dbReference type="ARBA" id="ARBA00022737"/>
    </source>
</evidence>
<dbReference type="Proteomes" id="UP000265140">
    <property type="component" value="Chromosome 3"/>
</dbReference>
<evidence type="ECO:0000256" key="1">
    <source>
        <dbReference type="ARBA" id="ARBA00004162"/>
    </source>
</evidence>
<reference evidence="19" key="2">
    <citation type="submission" date="2025-08" db="UniProtKB">
        <authorList>
            <consortium name="Ensembl"/>
        </authorList>
    </citation>
    <scope>IDENTIFICATION</scope>
</reference>
<dbReference type="PANTHER" id="PTHR46473:SF6">
    <property type="entry name" value="LEUCINE-RICH REPEAT-CONTAINING PROTEIN 52"/>
    <property type="match status" value="1"/>
</dbReference>
<feature type="chain" id="PRO_5044273611" description="LRRNT domain-containing protein" evidence="16">
    <location>
        <begin position="27"/>
        <end position="331"/>
    </location>
</feature>
<dbReference type="InterPro" id="IPR001611">
    <property type="entry name" value="Leu-rich_rpt"/>
</dbReference>
<dbReference type="PROSITE" id="PS51257">
    <property type="entry name" value="PROKAR_LIPOPROTEIN"/>
    <property type="match status" value="1"/>
</dbReference>
<evidence type="ECO:0000256" key="11">
    <source>
        <dbReference type="ARBA" id="ARBA00023157"/>
    </source>
</evidence>
<dbReference type="GO" id="GO:0005249">
    <property type="term" value="F:voltage-gated potassium channel activity"/>
    <property type="evidence" value="ECO:0007669"/>
    <property type="project" value="TreeGrafter"/>
</dbReference>
<keyword evidence="3" id="KW-1003">Cell membrane</keyword>
<dbReference type="Gene3D" id="3.80.10.10">
    <property type="entry name" value="Ribonuclease Inhibitor"/>
    <property type="match status" value="2"/>
</dbReference>
<evidence type="ECO:0000256" key="10">
    <source>
        <dbReference type="ARBA" id="ARBA00023136"/>
    </source>
</evidence>
<feature type="signal peptide" evidence="16">
    <location>
        <begin position="1"/>
        <end position="26"/>
    </location>
</feature>
<evidence type="ECO:0000256" key="5">
    <source>
        <dbReference type="ARBA" id="ARBA00022692"/>
    </source>
</evidence>
<dbReference type="InterPro" id="IPR032675">
    <property type="entry name" value="LRR_dom_sf"/>
</dbReference>
<keyword evidence="9" id="KW-0406">Ion transport</keyword>
<evidence type="ECO:0000256" key="8">
    <source>
        <dbReference type="ARBA" id="ARBA00022989"/>
    </source>
</evidence>
<evidence type="ECO:0008006" key="21">
    <source>
        <dbReference type="Google" id="ProtNLM"/>
    </source>
</evidence>
<dbReference type="GO" id="GO:0099104">
    <property type="term" value="F:potassium channel activator activity"/>
    <property type="evidence" value="ECO:0007669"/>
    <property type="project" value="TreeGrafter"/>
</dbReference>
<evidence type="ECO:0000256" key="3">
    <source>
        <dbReference type="ARBA" id="ARBA00022475"/>
    </source>
</evidence>
<evidence type="ECO:0000256" key="14">
    <source>
        <dbReference type="SAM" id="MobiDB-lite"/>
    </source>
</evidence>
<dbReference type="FunFam" id="3.80.10.10:FF:000015">
    <property type="entry name" value="Leucine rich repeat containing 38"/>
    <property type="match status" value="1"/>
</dbReference>
<keyword evidence="10 15" id="KW-0472">Membrane</keyword>
<keyword evidence="20" id="KW-1185">Reference proteome</keyword>
<keyword evidence="5 15" id="KW-0812">Transmembrane</keyword>
<dbReference type="InterPro" id="IPR000483">
    <property type="entry name" value="Cys-rich_flank_reg_C"/>
</dbReference>
<evidence type="ECO:0000256" key="13">
    <source>
        <dbReference type="ARBA" id="ARBA00038736"/>
    </source>
</evidence>
<dbReference type="GO" id="GO:0008076">
    <property type="term" value="C:voltage-gated potassium channel complex"/>
    <property type="evidence" value="ECO:0007669"/>
    <property type="project" value="TreeGrafter"/>
</dbReference>
<evidence type="ECO:0000259" key="18">
    <source>
        <dbReference type="SMART" id="SM00082"/>
    </source>
</evidence>
<evidence type="ECO:0000256" key="9">
    <source>
        <dbReference type="ARBA" id="ARBA00023065"/>
    </source>
</evidence>
<proteinExistence type="predicted"/>
<keyword evidence="6 16" id="KW-0732">Signal</keyword>
<dbReference type="InterPro" id="IPR003591">
    <property type="entry name" value="Leu-rich_rpt_typical-subtyp"/>
</dbReference>
<dbReference type="PANTHER" id="PTHR46473">
    <property type="entry name" value="GH08155P"/>
    <property type="match status" value="1"/>
</dbReference>
<sequence length="331" mass="35852">MRLAPQPSAQSLRLIILLILVMGVAPSPALTAGCPTRCVCDDQLVVQCAGQHLTAFPTDLPLATRQLIISNNRIMELPPLLLNYLSDLVYFDCSNNSLTEISESTFGNLRKLAYLDLSFNTLMRIDDRTFGPLSSLVMLRMTDNPGLSDIHPDAFGENSGLQVLDVSRNNLTELNISSLIGLATLRSVGLSGNPWSCDCNNEDLCLWVHIEGFKFQDEGQTVCGGPPGLQGERLGELGLQLRSQCHQGLGSWDYLYCIAIGFVIFAAGTVSAWAIGVVMVVYERYVKKKSEQMNPDDEVEQEAGPGMGGGGSQQAKPHGNGDLKNPGHTVV</sequence>
<accession>A0AAY5JXQ1</accession>
<feature type="domain" description="LRRNT" evidence="17">
    <location>
        <begin position="33"/>
        <end position="66"/>
    </location>
</feature>
<keyword evidence="12" id="KW-0407">Ion channel</keyword>
<evidence type="ECO:0000313" key="19">
    <source>
        <dbReference type="Ensembl" id="ENSELUP00000081191.1"/>
    </source>
</evidence>
<dbReference type="GO" id="GO:0044325">
    <property type="term" value="F:transmembrane transporter binding"/>
    <property type="evidence" value="ECO:0007669"/>
    <property type="project" value="TreeGrafter"/>
</dbReference>
<organism evidence="19 20">
    <name type="scientific">Esox lucius</name>
    <name type="common">Northern pike</name>
    <dbReference type="NCBI Taxonomy" id="8010"/>
    <lineage>
        <taxon>Eukaryota</taxon>
        <taxon>Metazoa</taxon>
        <taxon>Chordata</taxon>
        <taxon>Craniata</taxon>
        <taxon>Vertebrata</taxon>
        <taxon>Euteleostomi</taxon>
        <taxon>Actinopterygii</taxon>
        <taxon>Neopterygii</taxon>
        <taxon>Teleostei</taxon>
        <taxon>Protacanthopterygii</taxon>
        <taxon>Esociformes</taxon>
        <taxon>Esocidae</taxon>
        <taxon>Esox</taxon>
    </lineage>
</organism>
<dbReference type="SUPFAM" id="SSF52058">
    <property type="entry name" value="L domain-like"/>
    <property type="match status" value="1"/>
</dbReference>
<comment type="subunit">
    <text evidence="13">Interacts with KCNMA1.</text>
</comment>
<dbReference type="Ensembl" id="ENSELUT00000108266.1">
    <property type="protein sequence ID" value="ENSELUP00000081191.1"/>
    <property type="gene ID" value="ENSELUG00000045409.1"/>
</dbReference>
<evidence type="ECO:0000256" key="16">
    <source>
        <dbReference type="SAM" id="SignalP"/>
    </source>
</evidence>
<dbReference type="SMART" id="SM00082">
    <property type="entry name" value="LRRCT"/>
    <property type="match status" value="1"/>
</dbReference>
<dbReference type="Pfam" id="PF00560">
    <property type="entry name" value="LRR_1"/>
    <property type="match status" value="1"/>
</dbReference>
<comment type="subcellular location">
    <subcellularLocation>
        <location evidence="1">Cell membrane</location>
        <topology evidence="1">Single-pass membrane protein</topology>
    </subcellularLocation>
</comment>
<evidence type="ECO:0000259" key="17">
    <source>
        <dbReference type="SMART" id="SM00013"/>
    </source>
</evidence>
<dbReference type="InterPro" id="IPR000372">
    <property type="entry name" value="LRRNT"/>
</dbReference>
<keyword evidence="11" id="KW-1015">Disulfide bond</keyword>